<dbReference type="Pfam" id="PF00892">
    <property type="entry name" value="EamA"/>
    <property type="match status" value="2"/>
</dbReference>
<feature type="transmembrane region" description="Helical" evidence="1">
    <location>
        <begin position="206"/>
        <end position="228"/>
    </location>
</feature>
<reference evidence="3 4" key="1">
    <citation type="submission" date="2022-11" db="EMBL/GenBank/DDBJ databases">
        <title>Spartinivicinus poritis sp. nov., isolated from scleractinian coral Porites lutea.</title>
        <authorList>
            <person name="Zhang G."/>
            <person name="Cai L."/>
            <person name="Wei Q."/>
        </authorList>
    </citation>
    <scope>NUCLEOTIDE SEQUENCE [LARGE SCALE GENOMIC DNA]</scope>
    <source>
        <strain evidence="3 4">A2-2</strain>
    </source>
</reference>
<feature type="domain" description="EamA" evidence="2">
    <location>
        <begin position="12"/>
        <end position="140"/>
    </location>
</feature>
<dbReference type="EMBL" id="JAPMOU010000020">
    <property type="protein sequence ID" value="MDE1463431.1"/>
    <property type="molecule type" value="Genomic_DNA"/>
</dbReference>
<feature type="transmembrane region" description="Helical" evidence="1">
    <location>
        <begin position="125"/>
        <end position="141"/>
    </location>
</feature>
<dbReference type="InterPro" id="IPR037185">
    <property type="entry name" value="EmrE-like"/>
</dbReference>
<feature type="transmembrane region" description="Helical" evidence="1">
    <location>
        <begin position="38"/>
        <end position="58"/>
    </location>
</feature>
<sequence length="299" mass="33664">MNHSSLLIIYAFLALIIGNLFAVFVDIAVKAFAVEGSVYQYLLLRQLLLLLCIFPFWYRQSAEKRHPRRLKVHAFRGLMTNIGAPAAVISLLYLPLATANVIFYTAPLFTLLLGTLLFKEPLKTHRIVVTVLGFIGVGIALRPEYFGFASALAFCTAIAVAGYNISVKSLPKQISTITTMFWSNLFTIPIMTVITLMFWQPITADLIWLCVISCLCLLVYQGLSVIAFKRADAGAITVTEYSGLIFAAVFGWWLFDETLDNWTLFGITCIILPIIWQSWYEHKCHQINDSDPNLDLSKY</sequence>
<dbReference type="RefSeq" id="WP_274689768.1">
    <property type="nucleotide sequence ID" value="NZ_JAPMOU010000020.1"/>
</dbReference>
<feature type="transmembrane region" description="Helical" evidence="1">
    <location>
        <begin position="7"/>
        <end position="32"/>
    </location>
</feature>
<evidence type="ECO:0000256" key="1">
    <source>
        <dbReference type="SAM" id="Phobius"/>
    </source>
</evidence>
<name>A0ABT5UAL9_9GAMM</name>
<keyword evidence="1" id="KW-0472">Membrane</keyword>
<feature type="transmembrane region" description="Helical" evidence="1">
    <location>
        <begin position="78"/>
        <end position="95"/>
    </location>
</feature>
<protein>
    <submittedName>
        <fullName evidence="3">DMT family transporter</fullName>
    </submittedName>
</protein>
<keyword evidence="1" id="KW-1133">Transmembrane helix</keyword>
<dbReference type="SUPFAM" id="SSF103481">
    <property type="entry name" value="Multidrug resistance efflux transporter EmrE"/>
    <property type="match status" value="2"/>
</dbReference>
<evidence type="ECO:0000313" key="4">
    <source>
        <dbReference type="Proteomes" id="UP001528823"/>
    </source>
</evidence>
<feature type="transmembrane region" description="Helical" evidence="1">
    <location>
        <begin position="235"/>
        <end position="255"/>
    </location>
</feature>
<feature type="domain" description="EamA" evidence="2">
    <location>
        <begin position="150"/>
        <end position="275"/>
    </location>
</feature>
<accession>A0ABT5UAL9</accession>
<evidence type="ECO:0000313" key="3">
    <source>
        <dbReference type="EMBL" id="MDE1463431.1"/>
    </source>
</evidence>
<evidence type="ECO:0000259" key="2">
    <source>
        <dbReference type="Pfam" id="PF00892"/>
    </source>
</evidence>
<keyword evidence="4" id="KW-1185">Reference proteome</keyword>
<dbReference type="Proteomes" id="UP001528823">
    <property type="component" value="Unassembled WGS sequence"/>
</dbReference>
<dbReference type="InterPro" id="IPR000620">
    <property type="entry name" value="EamA_dom"/>
</dbReference>
<gene>
    <name evidence="3" type="ORF">ORQ98_15830</name>
</gene>
<comment type="caution">
    <text evidence="3">The sequence shown here is derived from an EMBL/GenBank/DDBJ whole genome shotgun (WGS) entry which is preliminary data.</text>
</comment>
<organism evidence="3 4">
    <name type="scientific">Spartinivicinus poritis</name>
    <dbReference type="NCBI Taxonomy" id="2994640"/>
    <lineage>
        <taxon>Bacteria</taxon>
        <taxon>Pseudomonadati</taxon>
        <taxon>Pseudomonadota</taxon>
        <taxon>Gammaproteobacteria</taxon>
        <taxon>Oceanospirillales</taxon>
        <taxon>Zooshikellaceae</taxon>
        <taxon>Spartinivicinus</taxon>
    </lineage>
</organism>
<feature type="transmembrane region" description="Helical" evidence="1">
    <location>
        <begin position="179"/>
        <end position="200"/>
    </location>
</feature>
<proteinExistence type="predicted"/>
<feature type="transmembrane region" description="Helical" evidence="1">
    <location>
        <begin position="147"/>
        <end position="167"/>
    </location>
</feature>
<dbReference type="PANTHER" id="PTHR22911">
    <property type="entry name" value="ACYL-MALONYL CONDENSING ENZYME-RELATED"/>
    <property type="match status" value="1"/>
</dbReference>
<keyword evidence="1" id="KW-0812">Transmembrane</keyword>
<dbReference type="PANTHER" id="PTHR22911:SF103">
    <property type="entry name" value="BLR2811 PROTEIN"/>
    <property type="match status" value="1"/>
</dbReference>
<feature type="transmembrane region" description="Helical" evidence="1">
    <location>
        <begin position="261"/>
        <end position="280"/>
    </location>
</feature>